<proteinExistence type="inferred from homology"/>
<keyword evidence="3" id="KW-0813">Transport</keyword>
<evidence type="ECO:0000256" key="16">
    <source>
        <dbReference type="SAM" id="Phobius"/>
    </source>
</evidence>
<evidence type="ECO:0000256" key="10">
    <source>
        <dbReference type="ARBA" id="ARBA00023002"/>
    </source>
</evidence>
<dbReference type="SUPFAM" id="SSF81464">
    <property type="entry name" value="Cytochrome c oxidase subunit II-like, transmembrane region"/>
    <property type="match status" value="1"/>
</dbReference>
<dbReference type="InterPro" id="IPR008972">
    <property type="entry name" value="Cupredoxin"/>
</dbReference>
<accession>A0ABU0FD04</accession>
<evidence type="ECO:0000256" key="5">
    <source>
        <dbReference type="ARBA" id="ARBA00022660"/>
    </source>
</evidence>
<dbReference type="PROSITE" id="PS50857">
    <property type="entry name" value="COX2_CUA"/>
    <property type="match status" value="1"/>
</dbReference>
<dbReference type="Proteomes" id="UP001237448">
    <property type="component" value="Unassembled WGS sequence"/>
</dbReference>
<name>A0ABU0FD04_9HYPH</name>
<keyword evidence="20" id="KW-1185">Reference proteome</keyword>
<dbReference type="InterPro" id="IPR011759">
    <property type="entry name" value="Cyt_c_oxidase_su2_TM_dom"/>
</dbReference>
<dbReference type="InterPro" id="IPR034227">
    <property type="entry name" value="CuRO_UO_II"/>
</dbReference>
<keyword evidence="12" id="KW-0564">Palmitate</keyword>
<keyword evidence="13" id="KW-0449">Lipoprotein</keyword>
<keyword evidence="7" id="KW-0732">Signal</keyword>
<feature type="compositionally biased region" description="Low complexity" evidence="15">
    <location>
        <begin position="296"/>
        <end position="306"/>
    </location>
</feature>
<evidence type="ECO:0000256" key="11">
    <source>
        <dbReference type="ARBA" id="ARBA00023136"/>
    </source>
</evidence>
<dbReference type="Pfam" id="PF00116">
    <property type="entry name" value="COX2"/>
    <property type="match status" value="1"/>
</dbReference>
<keyword evidence="11 16" id="KW-0472">Membrane</keyword>
<dbReference type="InterPro" id="IPR002429">
    <property type="entry name" value="CcO_II-like_C"/>
</dbReference>
<keyword evidence="6 16" id="KW-0812">Transmembrane</keyword>
<dbReference type="InterPro" id="IPR036257">
    <property type="entry name" value="Cyt_c_oxidase_su2_TM_sf"/>
</dbReference>
<dbReference type="EMBL" id="JAUSVK010000001">
    <property type="protein sequence ID" value="MDQ0391950.1"/>
    <property type="molecule type" value="Genomic_DNA"/>
</dbReference>
<dbReference type="CDD" id="cd04212">
    <property type="entry name" value="CuRO_UO_II"/>
    <property type="match status" value="1"/>
</dbReference>
<feature type="transmembrane region" description="Helical" evidence="16">
    <location>
        <begin position="61"/>
        <end position="80"/>
    </location>
</feature>
<evidence type="ECO:0000256" key="3">
    <source>
        <dbReference type="ARBA" id="ARBA00022448"/>
    </source>
</evidence>
<evidence type="ECO:0000313" key="19">
    <source>
        <dbReference type="EMBL" id="MDQ0391950.1"/>
    </source>
</evidence>
<comment type="subcellular location">
    <subcellularLocation>
        <location evidence="1">Cell membrane</location>
        <topology evidence="1">Multi-pass membrane protein</topology>
    </subcellularLocation>
</comment>
<dbReference type="PANTHER" id="PTHR22888">
    <property type="entry name" value="CYTOCHROME C OXIDASE, SUBUNIT II"/>
    <property type="match status" value="1"/>
</dbReference>
<dbReference type="InterPro" id="IPR010514">
    <property type="entry name" value="COX_ARM"/>
</dbReference>
<evidence type="ECO:0000256" key="9">
    <source>
        <dbReference type="ARBA" id="ARBA00022989"/>
    </source>
</evidence>
<evidence type="ECO:0000256" key="2">
    <source>
        <dbReference type="ARBA" id="ARBA00007866"/>
    </source>
</evidence>
<evidence type="ECO:0000256" key="15">
    <source>
        <dbReference type="SAM" id="MobiDB-lite"/>
    </source>
</evidence>
<evidence type="ECO:0000313" key="20">
    <source>
        <dbReference type="Proteomes" id="UP001237448"/>
    </source>
</evidence>
<protein>
    <recommendedName>
        <fullName evidence="14">Ubiquinol oxidase polypeptide II</fullName>
    </recommendedName>
</protein>
<evidence type="ECO:0000256" key="14">
    <source>
        <dbReference type="ARBA" id="ARBA00030198"/>
    </source>
</evidence>
<keyword evidence="8" id="KW-0249">Electron transport</keyword>
<evidence type="ECO:0000256" key="1">
    <source>
        <dbReference type="ARBA" id="ARBA00004651"/>
    </source>
</evidence>
<dbReference type="PROSITE" id="PS50999">
    <property type="entry name" value="COX2_TM"/>
    <property type="match status" value="1"/>
</dbReference>
<feature type="region of interest" description="Disordered" evidence="15">
    <location>
        <begin position="296"/>
        <end position="338"/>
    </location>
</feature>
<evidence type="ECO:0000256" key="6">
    <source>
        <dbReference type="ARBA" id="ARBA00022692"/>
    </source>
</evidence>
<comment type="caution">
    <text evidence="19">The sequence shown here is derived from an EMBL/GenBank/DDBJ whole genome shotgun (WGS) entry which is preliminary data.</text>
</comment>
<keyword evidence="10 19" id="KW-0560">Oxidoreductase</keyword>
<dbReference type="Gene3D" id="1.10.287.90">
    <property type="match status" value="1"/>
</dbReference>
<evidence type="ECO:0000259" key="18">
    <source>
        <dbReference type="PROSITE" id="PS50999"/>
    </source>
</evidence>
<dbReference type="NCBIfam" id="TIGR01433">
    <property type="entry name" value="CyoA"/>
    <property type="match status" value="1"/>
</dbReference>
<dbReference type="Pfam" id="PF06481">
    <property type="entry name" value="COX_ARM"/>
    <property type="match status" value="1"/>
</dbReference>
<feature type="domain" description="Cytochrome oxidase subunit II copper A binding" evidence="17">
    <location>
        <begin position="135"/>
        <end position="247"/>
    </location>
</feature>
<keyword evidence="9 16" id="KW-1133">Transmembrane helix</keyword>
<feature type="domain" description="Cytochrome oxidase subunit II transmembrane region profile" evidence="18">
    <location>
        <begin position="32"/>
        <end position="129"/>
    </location>
</feature>
<dbReference type="InterPro" id="IPR045187">
    <property type="entry name" value="CcO_II"/>
</dbReference>
<feature type="transmembrane region" description="Helical" evidence="16">
    <location>
        <begin position="101"/>
        <end position="121"/>
    </location>
</feature>
<evidence type="ECO:0000256" key="12">
    <source>
        <dbReference type="ARBA" id="ARBA00023139"/>
    </source>
</evidence>
<feature type="transmembrane region" description="Helical" evidence="16">
    <location>
        <begin position="21"/>
        <end position="41"/>
    </location>
</feature>
<reference evidence="19 20" key="1">
    <citation type="submission" date="2023-07" db="EMBL/GenBank/DDBJ databases">
        <title>Genomic Encyclopedia of Type Strains, Phase IV (KMG-IV): sequencing the most valuable type-strain genomes for metagenomic binning, comparative biology and taxonomic classification.</title>
        <authorList>
            <person name="Goeker M."/>
        </authorList>
    </citation>
    <scope>NUCLEOTIDE SEQUENCE [LARGE SCALE GENOMIC DNA]</scope>
    <source>
        <strain evidence="19 20">DSM 5896</strain>
    </source>
</reference>
<evidence type="ECO:0000256" key="8">
    <source>
        <dbReference type="ARBA" id="ARBA00022982"/>
    </source>
</evidence>
<evidence type="ECO:0000256" key="13">
    <source>
        <dbReference type="ARBA" id="ARBA00023288"/>
    </source>
</evidence>
<evidence type="ECO:0000259" key="17">
    <source>
        <dbReference type="PROSITE" id="PS50857"/>
    </source>
</evidence>
<gene>
    <name evidence="19" type="ORF">J3R73_001742</name>
</gene>
<sequence>MARHVAGAETVTLRGHPVRRAARPVFVVPAVLLGGCSKGVLDPQGPIALASETILFNSLGIMLAIVIPTIVATLAVAWWFRASNSRARHLPDWQYSGQIEMVVWAIPAMTVLLLGGIGWIGSHDLDPSRPIASQTKAVTVEVVSLDWKWLFIYPEQGIASVNELTVPAMTPISFRLTSSGVMNSFFVPQLGSQIYTMANMVTRLNLQADRPGRYFGLSAQFSGDGFSDMHFDVDAVPQDRFEEWVADVRGKGPTLDAEAYAGLAKPSGAVAPTTYGGVAPDLFQRIVSAGAAPLDAGDAARAGPARGDLDHTGSRQAASGSSRLCRAPARQARLQVED</sequence>
<evidence type="ECO:0000256" key="4">
    <source>
        <dbReference type="ARBA" id="ARBA00022475"/>
    </source>
</evidence>
<keyword evidence="5" id="KW-0679">Respiratory chain</keyword>
<dbReference type="InterPro" id="IPR006333">
    <property type="entry name" value="Cyt_o_ubiquinol_oxidase_su2"/>
</dbReference>
<dbReference type="Gene3D" id="2.60.40.420">
    <property type="entry name" value="Cupredoxins - blue copper proteins"/>
    <property type="match status" value="1"/>
</dbReference>
<dbReference type="SUPFAM" id="SSF49503">
    <property type="entry name" value="Cupredoxins"/>
    <property type="match status" value="1"/>
</dbReference>
<organism evidence="19 20">
    <name type="scientific">Labrys monachus</name>
    <dbReference type="NCBI Taxonomy" id="217067"/>
    <lineage>
        <taxon>Bacteria</taxon>
        <taxon>Pseudomonadati</taxon>
        <taxon>Pseudomonadota</taxon>
        <taxon>Alphaproteobacteria</taxon>
        <taxon>Hyphomicrobiales</taxon>
        <taxon>Xanthobacteraceae</taxon>
        <taxon>Labrys</taxon>
    </lineage>
</organism>
<dbReference type="GO" id="GO:0016491">
    <property type="term" value="F:oxidoreductase activity"/>
    <property type="evidence" value="ECO:0007669"/>
    <property type="project" value="UniProtKB-KW"/>
</dbReference>
<keyword evidence="4" id="KW-1003">Cell membrane</keyword>
<dbReference type="RefSeq" id="WP_307425095.1">
    <property type="nucleotide sequence ID" value="NZ_JAUSVK010000001.1"/>
</dbReference>
<dbReference type="PANTHER" id="PTHR22888:SF18">
    <property type="entry name" value="CYTOCHROME BO(3) UBIQUINOL OXIDASE SUBUNIT 2"/>
    <property type="match status" value="1"/>
</dbReference>
<comment type="similarity">
    <text evidence="2">Belongs to the cytochrome c oxidase subunit 2 family.</text>
</comment>
<evidence type="ECO:0000256" key="7">
    <source>
        <dbReference type="ARBA" id="ARBA00022729"/>
    </source>
</evidence>